<dbReference type="PRINTS" id="PR00081">
    <property type="entry name" value="GDHRDH"/>
</dbReference>
<accession>A0AAF0ZZT4</accession>
<protein>
    <submittedName>
        <fullName evidence="4">Uncharacterized protein</fullName>
    </submittedName>
</protein>
<evidence type="ECO:0000313" key="4">
    <source>
        <dbReference type="EMBL" id="WMV57691.1"/>
    </source>
</evidence>
<dbReference type="Proteomes" id="UP001234989">
    <property type="component" value="Chromosome 12"/>
</dbReference>
<keyword evidence="5" id="KW-1185">Reference proteome</keyword>
<proteinExistence type="inferred from homology"/>
<evidence type="ECO:0000256" key="2">
    <source>
        <dbReference type="ARBA" id="ARBA00023002"/>
    </source>
</evidence>
<dbReference type="PRINTS" id="PR00080">
    <property type="entry name" value="SDRFAMILY"/>
</dbReference>
<dbReference type="InterPro" id="IPR036291">
    <property type="entry name" value="NAD(P)-bd_dom_sf"/>
</dbReference>
<dbReference type="InterPro" id="IPR002347">
    <property type="entry name" value="SDR_fam"/>
</dbReference>
<dbReference type="AlphaFoldDB" id="A0AAF0ZZT4"/>
<dbReference type="PANTHER" id="PTHR24320:SF209">
    <property type="entry name" value="RETINOL DEHYDROGENASE 12-LIKE"/>
    <property type="match status" value="1"/>
</dbReference>
<dbReference type="GO" id="GO:0016491">
    <property type="term" value="F:oxidoreductase activity"/>
    <property type="evidence" value="ECO:0007669"/>
    <property type="project" value="UniProtKB-KW"/>
</dbReference>
<keyword evidence="2" id="KW-0560">Oxidoreductase</keyword>
<dbReference type="EMBL" id="CP133623">
    <property type="protein sequence ID" value="WMV57691.1"/>
    <property type="molecule type" value="Genomic_DNA"/>
</dbReference>
<dbReference type="Pfam" id="PF00106">
    <property type="entry name" value="adh_short"/>
    <property type="match status" value="2"/>
</dbReference>
<dbReference type="PANTHER" id="PTHR24320">
    <property type="entry name" value="RETINOL DEHYDROGENASE"/>
    <property type="match status" value="1"/>
</dbReference>
<dbReference type="SUPFAM" id="SSF51735">
    <property type="entry name" value="NAD(P)-binding Rossmann-fold domains"/>
    <property type="match status" value="1"/>
</dbReference>
<name>A0AAF0ZZT4_SOLVR</name>
<evidence type="ECO:0000256" key="1">
    <source>
        <dbReference type="ARBA" id="ARBA00006484"/>
    </source>
</evidence>
<organism evidence="4 5">
    <name type="scientific">Solanum verrucosum</name>
    <dbReference type="NCBI Taxonomy" id="315347"/>
    <lineage>
        <taxon>Eukaryota</taxon>
        <taxon>Viridiplantae</taxon>
        <taxon>Streptophyta</taxon>
        <taxon>Embryophyta</taxon>
        <taxon>Tracheophyta</taxon>
        <taxon>Spermatophyta</taxon>
        <taxon>Magnoliopsida</taxon>
        <taxon>eudicotyledons</taxon>
        <taxon>Gunneridae</taxon>
        <taxon>Pentapetalae</taxon>
        <taxon>asterids</taxon>
        <taxon>lamiids</taxon>
        <taxon>Solanales</taxon>
        <taxon>Solanaceae</taxon>
        <taxon>Solanoideae</taxon>
        <taxon>Solaneae</taxon>
        <taxon>Solanum</taxon>
    </lineage>
</organism>
<evidence type="ECO:0000256" key="3">
    <source>
        <dbReference type="RuleBase" id="RU000363"/>
    </source>
</evidence>
<reference evidence="4" key="1">
    <citation type="submission" date="2023-08" db="EMBL/GenBank/DDBJ databases">
        <title>A de novo genome assembly of Solanum verrucosum Schlechtendal, a Mexican diploid species geographically isolated from the other diploid A-genome species in potato relatives.</title>
        <authorList>
            <person name="Hosaka K."/>
        </authorList>
    </citation>
    <scope>NUCLEOTIDE SEQUENCE</scope>
    <source>
        <tissue evidence="4">Young leaves</tissue>
    </source>
</reference>
<gene>
    <name evidence="4" type="ORF">MTR67_051076</name>
</gene>
<evidence type="ECO:0000313" key="5">
    <source>
        <dbReference type="Proteomes" id="UP001234989"/>
    </source>
</evidence>
<comment type="similarity">
    <text evidence="1 3">Belongs to the short-chain dehydrogenases/reductases (SDR) family.</text>
</comment>
<sequence>MNSSSTGLEWTEWLQGWRRLTYETLFQKIHAKHLQDPLLLPPLNGLNCIVTGATSGIGLEIAKQLAESGAHLVMAVRNTSFAHQLIQKWRRNETESRPLSIDVIELDLFHLESVVKFAQEWNSRSKPLHILINNAGIYSIGQPQKFTKDGYETHIQVNHLAPALLSVLLLPSLKRGTPSRIINMNSLMHVIGVVDPQDMNFLTKKNKFTSRKAYSSSKLAQLKFSSILQKFLINTNIHVLCVEPGAVRTNVTRDLPRILNILYQKMFFFMFDAQQGSRSALFAATDADILDYCGDLKAQECNVCAFIGCHCRISEPSKEAYNERTSFEIWNKTMEMVGLPAGGVDMILQGEEIHCRYGANWPIQKGFRKLRQIKSSYSPVPPAGSKKLAAIRRRLIIKLISNETQNSNLP</sequence>
<dbReference type="Gene3D" id="3.40.50.720">
    <property type="entry name" value="NAD(P)-binding Rossmann-like Domain"/>
    <property type="match status" value="1"/>
</dbReference>